<dbReference type="InterPro" id="IPR017151">
    <property type="entry name" value="Xrn2/3/4"/>
</dbReference>
<dbReference type="InterPro" id="IPR001878">
    <property type="entry name" value="Znf_CCHC"/>
</dbReference>
<evidence type="ECO:0000256" key="9">
    <source>
        <dbReference type="ARBA" id="ARBA00023015"/>
    </source>
</evidence>
<dbReference type="Pfam" id="PF17846">
    <property type="entry name" value="XRN_M"/>
    <property type="match status" value="1"/>
</dbReference>
<comment type="function">
    <text evidence="15">Possesses 5'-&gt;3' exoribonuclease activity. May promote termination of transcription by RNA polymerase II.</text>
</comment>
<gene>
    <name evidence="19" type="ORF">AJ80_08131</name>
</gene>
<protein>
    <recommendedName>
        <fullName evidence="15">5'-3' exoribonuclease</fullName>
        <ecNumber evidence="15">3.1.13.-</ecNumber>
    </recommendedName>
</protein>
<keyword evidence="4" id="KW-0698">rRNA processing</keyword>
<accession>A0A2B7X4Y8</accession>
<dbReference type="PROSITE" id="PS50158">
    <property type="entry name" value="ZF_CCHC"/>
    <property type="match status" value="1"/>
</dbReference>
<evidence type="ECO:0000256" key="7">
    <source>
        <dbReference type="ARBA" id="ARBA00022801"/>
    </source>
</evidence>
<evidence type="ECO:0000313" key="19">
    <source>
        <dbReference type="EMBL" id="PGH06714.1"/>
    </source>
</evidence>
<evidence type="ECO:0000256" key="4">
    <source>
        <dbReference type="ARBA" id="ARBA00022552"/>
    </source>
</evidence>
<comment type="caution">
    <text evidence="19">The sequence shown here is derived from an EMBL/GenBank/DDBJ whole genome shotgun (WGS) entry which is preliminary data.</text>
</comment>
<keyword evidence="11" id="KW-0804">Transcription</keyword>
<evidence type="ECO:0000256" key="16">
    <source>
        <dbReference type="PROSITE-ProRule" id="PRU00047"/>
    </source>
</evidence>
<dbReference type="GO" id="GO:0004534">
    <property type="term" value="F:5'-3' RNA exonuclease activity"/>
    <property type="evidence" value="ECO:0007669"/>
    <property type="project" value="UniProtKB-UniRule"/>
</dbReference>
<feature type="compositionally biased region" description="Low complexity" evidence="17">
    <location>
        <begin position="962"/>
        <end position="1000"/>
    </location>
</feature>
<evidence type="ECO:0000256" key="17">
    <source>
        <dbReference type="SAM" id="MobiDB-lite"/>
    </source>
</evidence>
<evidence type="ECO:0000256" key="5">
    <source>
        <dbReference type="ARBA" id="ARBA00022664"/>
    </source>
</evidence>
<feature type="region of interest" description="Disordered" evidence="17">
    <location>
        <begin position="413"/>
        <end position="468"/>
    </location>
</feature>
<feature type="compositionally biased region" description="Low complexity" evidence="17">
    <location>
        <begin position="912"/>
        <end position="940"/>
    </location>
</feature>
<keyword evidence="9" id="KW-0805">Transcription regulation</keyword>
<proteinExistence type="inferred from homology"/>
<dbReference type="GO" id="GO:0006397">
    <property type="term" value="P:mRNA processing"/>
    <property type="evidence" value="ECO:0007669"/>
    <property type="project" value="UniProtKB-UniRule"/>
</dbReference>
<feature type="domain" description="CCHC-type" evidence="18">
    <location>
        <begin position="270"/>
        <end position="284"/>
    </location>
</feature>
<dbReference type="InterPro" id="IPR004859">
    <property type="entry name" value="Xrn1_N"/>
</dbReference>
<dbReference type="EMBL" id="PDNA01000176">
    <property type="protein sequence ID" value="PGH06714.1"/>
    <property type="molecule type" value="Genomic_DNA"/>
</dbReference>
<sequence>MGVPALFRWLSTKYPKIISAVVEEVPQEIEGEEVPVDTTKPNPNGEELDNLYLDMNGIVHPCTHPEGKPPPANEGEMMLEIFKYTDRVVNMVRPRKLLMIAVDGVAPRAKMNQQRSRRFRSAKDAKEADEKKEEFRKMLQNQKRGKGDEELVEEVIQKTWDSNVITPGTPFMDILSASLRYWVAYKLNTDPAWEKVKIIISDATVPGEGEHKIMEFIRSQRSSPEHDPNTRHVIYGLDADLIMLGLATHEPHFRVLREDVFFQEGKARTCHLCGQPGHIAEACKGTAKEKNGEFDEKGKGTPLKPFIWLHVSILREYLEIEMQIPNQPFPFDLERALDDWVFMCFFVGNDFLPHLPSLDIRENGIDTLIAIWRDNLPLMGGYLTKDGHVDLKRAQLILQGLAKQEDAIFRRRRQVDQRKAANARRRKEEDKYRNAERAKRRRSSPDYNGGGGADAPAPVDMPLIVPGKGHLSKADRELTHSLVINRGAIYRANIANKSAAAVLKSQLIKGDAGSDDTEDLTEVSAVVETQETSPSTLGKRKAEAIEESANGSETPSKPPKEEDEMPPDTVRLWEDGYADRYYEQKFKVDPKDIEFRHKVANAYVEGLAWVLLYYFQGCPSWTWYYPYHYAPFAADFVDLDKLDIKFNKGTPFKPFEQLMGVLPAASNHAIPKVFHDLMEDPKSEIIDFYPEDFPIDLNGKKFSWQGVALLPFIDEKRLLTSMHERYHLLTEAEQIRNAMGREVLFISDRHPLYEDLAANFYSKKQGAPEFKLNPRISEGLSGRVERDEAYIPHSSLNAPVDEVELPELDEDRSMSILYDMPKSMHTHKSMLLRGVQHKPRVLDGNDIEAIKNKSYNSGRSFGGAPLHSGRGRGRMNYSANRPNPIAAHLNPDFVPPPHLAGPPPGWVPPPYGAAGSPPGAPYGGSSSYRPQGPPSGQQGQQQGGRGGQYNQYGQHREYNQDRQYSQQGQSSYHGQQSGQYSNQYSGGQQSGQYSGQYSGSGSHGGGRGGGRGGRGGRGGGGNYRGRGGHGYQGQNSYNRNDGYGRY</sequence>
<dbReference type="InterPro" id="IPR027073">
    <property type="entry name" value="5_3_exoribonuclease"/>
</dbReference>
<dbReference type="Pfam" id="PF03159">
    <property type="entry name" value="XRN_N"/>
    <property type="match status" value="1"/>
</dbReference>
<evidence type="ECO:0000313" key="20">
    <source>
        <dbReference type="Proteomes" id="UP000224634"/>
    </source>
</evidence>
<evidence type="ECO:0000256" key="12">
    <source>
        <dbReference type="ARBA" id="ARBA00023242"/>
    </source>
</evidence>
<dbReference type="GO" id="GO:0006353">
    <property type="term" value="P:DNA-templated transcription termination"/>
    <property type="evidence" value="ECO:0007669"/>
    <property type="project" value="UniProtKB-KW"/>
</dbReference>
<name>A0A2B7X4Y8_POLH7</name>
<keyword evidence="8 15" id="KW-0269">Exonuclease</keyword>
<feature type="compositionally biased region" description="Basic and acidic residues" evidence="17">
    <location>
        <begin position="426"/>
        <end position="437"/>
    </location>
</feature>
<keyword evidence="6 15" id="KW-0540">Nuclease</keyword>
<dbReference type="GO" id="GO:0003723">
    <property type="term" value="F:RNA binding"/>
    <property type="evidence" value="ECO:0007669"/>
    <property type="project" value="TreeGrafter"/>
</dbReference>
<keyword evidence="7 15" id="KW-0378">Hydrolase</keyword>
<keyword evidence="16" id="KW-0479">Metal-binding</keyword>
<keyword evidence="3" id="KW-0806">Transcription termination</keyword>
<comment type="similarity">
    <text evidence="2 15">Belongs to the 5'-3' exonuclease family. XRN2/RAT1 subfamily.</text>
</comment>
<comment type="subcellular location">
    <subcellularLocation>
        <location evidence="1">Nucleus</location>
    </subcellularLocation>
</comment>
<reference evidence="19 20" key="1">
    <citation type="submission" date="2017-10" db="EMBL/GenBank/DDBJ databases">
        <title>Comparative genomics in systemic dimorphic fungi from Ajellomycetaceae.</title>
        <authorList>
            <person name="Munoz J.F."/>
            <person name="Mcewen J.G."/>
            <person name="Clay O.K."/>
            <person name="Cuomo C.A."/>
        </authorList>
    </citation>
    <scope>NUCLEOTIDE SEQUENCE [LARGE SCALE GENOMIC DNA]</scope>
    <source>
        <strain evidence="19 20">UAMH7299</strain>
    </source>
</reference>
<comment type="function">
    <text evidence="13">Possesses 5'-&gt;3' exoribonuclease activity. Required for the processing of nuclear mRNA and rRNA precursors. May promote the termination of transcription by RNA polymerase II. Essential for vegetative cell growth and chromosome segregation.</text>
</comment>
<evidence type="ECO:0000256" key="1">
    <source>
        <dbReference type="ARBA" id="ARBA00004123"/>
    </source>
</evidence>
<evidence type="ECO:0000256" key="8">
    <source>
        <dbReference type="ARBA" id="ARBA00022839"/>
    </source>
</evidence>
<dbReference type="Gene3D" id="3.40.50.12390">
    <property type="match status" value="2"/>
</dbReference>
<dbReference type="AlphaFoldDB" id="A0A2B7X4Y8"/>
<dbReference type="GO" id="GO:0005634">
    <property type="term" value="C:nucleus"/>
    <property type="evidence" value="ECO:0007669"/>
    <property type="project" value="UniProtKB-SubCell"/>
</dbReference>
<keyword evidence="20" id="KW-1185">Reference proteome</keyword>
<feature type="compositionally biased region" description="Basic and acidic residues" evidence="17">
    <location>
        <begin position="121"/>
        <end position="134"/>
    </location>
</feature>
<dbReference type="GO" id="GO:0000956">
    <property type="term" value="P:nuclear-transcribed mRNA catabolic process"/>
    <property type="evidence" value="ECO:0007669"/>
    <property type="project" value="TreeGrafter"/>
</dbReference>
<dbReference type="CDD" id="cd18673">
    <property type="entry name" value="PIN_XRN1-2-like"/>
    <property type="match status" value="1"/>
</dbReference>
<dbReference type="EC" id="3.1.13.-" evidence="15"/>
<evidence type="ECO:0000256" key="6">
    <source>
        <dbReference type="ARBA" id="ARBA00022722"/>
    </source>
</evidence>
<dbReference type="STRING" id="1447883.A0A2B7X4Y8"/>
<evidence type="ECO:0000256" key="14">
    <source>
        <dbReference type="ARBA" id="ARBA00046943"/>
    </source>
</evidence>
<dbReference type="Proteomes" id="UP000224634">
    <property type="component" value="Unassembled WGS sequence"/>
</dbReference>
<dbReference type="FunFam" id="1.25.40.1050:FF:000002">
    <property type="entry name" value="5'-3' exoribonuclease"/>
    <property type="match status" value="1"/>
</dbReference>
<evidence type="ECO:0000256" key="15">
    <source>
        <dbReference type="PIRNR" id="PIRNR037239"/>
    </source>
</evidence>
<dbReference type="Gene3D" id="1.25.40.1050">
    <property type="match status" value="1"/>
</dbReference>
<feature type="compositionally biased region" description="Pro residues" evidence="17">
    <location>
        <begin position="893"/>
        <end position="911"/>
    </location>
</feature>
<dbReference type="InterPro" id="IPR041412">
    <property type="entry name" value="Xrn1_helical"/>
</dbReference>
<keyword evidence="12" id="KW-0539">Nucleus</keyword>
<feature type="region of interest" description="Disordered" evidence="17">
    <location>
        <begin position="510"/>
        <end position="568"/>
    </location>
</feature>
<evidence type="ECO:0000256" key="10">
    <source>
        <dbReference type="ARBA" id="ARBA00023054"/>
    </source>
</evidence>
<dbReference type="PANTHER" id="PTHR12341">
    <property type="entry name" value="5'-&gt;3' EXORIBONUCLEASE"/>
    <property type="match status" value="1"/>
</dbReference>
<dbReference type="PIRSF" id="PIRSF037239">
    <property type="entry name" value="Exonuclease_Xrn2"/>
    <property type="match status" value="1"/>
</dbReference>
<feature type="compositionally biased region" description="Gly residues" evidence="17">
    <location>
        <begin position="1001"/>
        <end position="1031"/>
    </location>
</feature>
<comment type="subunit">
    <text evidence="14">Interacts with RAI1; the interaction is direct, stabilizes RAT1 protein structure and may stimulate its exoribonuclease activity. The interaction also stimulates RAI1 pyrophosphohydrolase activity, probably by recruiting it to mRNA substrates.</text>
</comment>
<dbReference type="GO" id="GO:0006364">
    <property type="term" value="P:rRNA processing"/>
    <property type="evidence" value="ECO:0007669"/>
    <property type="project" value="UniProtKB-KW"/>
</dbReference>
<evidence type="ECO:0000256" key="13">
    <source>
        <dbReference type="ARBA" id="ARBA00046137"/>
    </source>
</evidence>
<dbReference type="OrthoDB" id="28245at2759"/>
<keyword evidence="10" id="KW-0175">Coiled coil</keyword>
<feature type="region of interest" description="Disordered" evidence="17">
    <location>
        <begin position="853"/>
        <end position="1046"/>
    </location>
</feature>
<organism evidence="19 20">
    <name type="scientific">Polytolypa hystricis (strain UAMH7299)</name>
    <dbReference type="NCBI Taxonomy" id="1447883"/>
    <lineage>
        <taxon>Eukaryota</taxon>
        <taxon>Fungi</taxon>
        <taxon>Dikarya</taxon>
        <taxon>Ascomycota</taxon>
        <taxon>Pezizomycotina</taxon>
        <taxon>Eurotiomycetes</taxon>
        <taxon>Eurotiomycetidae</taxon>
        <taxon>Onygenales</taxon>
        <taxon>Onygenales incertae sedis</taxon>
        <taxon>Polytolypa</taxon>
    </lineage>
</organism>
<dbReference type="GO" id="GO:0008270">
    <property type="term" value="F:zinc ion binding"/>
    <property type="evidence" value="ECO:0007669"/>
    <property type="project" value="UniProtKB-KW"/>
</dbReference>
<keyword evidence="5 15" id="KW-0507">mRNA processing</keyword>
<dbReference type="PANTHER" id="PTHR12341:SF41">
    <property type="entry name" value="5'-3' EXORIBONUCLEASE 2"/>
    <property type="match status" value="1"/>
</dbReference>
<feature type="compositionally biased region" description="Polar residues" evidence="17">
    <location>
        <begin position="527"/>
        <end position="536"/>
    </location>
</feature>
<evidence type="ECO:0000256" key="2">
    <source>
        <dbReference type="ARBA" id="ARBA00006994"/>
    </source>
</evidence>
<dbReference type="FunFam" id="3.40.50.12390:FF:000005">
    <property type="entry name" value="5'-3' exoribonuclease 2"/>
    <property type="match status" value="1"/>
</dbReference>
<feature type="region of interest" description="Disordered" evidence="17">
    <location>
        <begin position="111"/>
        <end position="134"/>
    </location>
</feature>
<keyword evidence="16" id="KW-0862">Zinc</keyword>
<evidence type="ECO:0000256" key="3">
    <source>
        <dbReference type="ARBA" id="ARBA00022472"/>
    </source>
</evidence>
<evidence type="ECO:0000259" key="18">
    <source>
        <dbReference type="PROSITE" id="PS50158"/>
    </source>
</evidence>
<keyword evidence="16" id="KW-0863">Zinc-finger</keyword>
<evidence type="ECO:0000256" key="11">
    <source>
        <dbReference type="ARBA" id="ARBA00023163"/>
    </source>
</evidence>
<dbReference type="FunFam" id="3.40.50.12390:FF:000003">
    <property type="entry name" value="5'-3' exoribonuclease"/>
    <property type="match status" value="1"/>
</dbReference>